<evidence type="ECO:0000259" key="7">
    <source>
        <dbReference type="Pfam" id="PF05231"/>
    </source>
</evidence>
<feature type="transmembrane region" description="Helical" evidence="6">
    <location>
        <begin position="271"/>
        <end position="288"/>
    </location>
</feature>
<dbReference type="EMBL" id="UIGR01000001">
    <property type="protein sequence ID" value="SUX33509.1"/>
    <property type="molecule type" value="Genomic_DNA"/>
</dbReference>
<dbReference type="AlphaFoldDB" id="A0AAX2MBK9"/>
<comment type="caution">
    <text evidence="8">The sequence shown here is derived from an EMBL/GenBank/DDBJ whole genome shotgun (WGS) entry which is preliminary data.</text>
</comment>
<evidence type="ECO:0000256" key="5">
    <source>
        <dbReference type="ARBA" id="ARBA00023136"/>
    </source>
</evidence>
<feature type="transmembrane region" description="Helical" evidence="6">
    <location>
        <begin position="207"/>
        <end position="230"/>
    </location>
</feature>
<reference evidence="8 9" key="1">
    <citation type="submission" date="2018-06" db="EMBL/GenBank/DDBJ databases">
        <authorList>
            <consortium name="Pathogen Informatics"/>
            <person name="Doyle S."/>
        </authorList>
    </citation>
    <scope>NUCLEOTIDE SEQUENCE [LARGE SCALE GENOMIC DNA]</scope>
    <source>
        <strain evidence="8 9">NCTC8684</strain>
    </source>
</reference>
<evidence type="ECO:0000313" key="9">
    <source>
        <dbReference type="Proteomes" id="UP000254029"/>
    </source>
</evidence>
<feature type="transmembrane region" description="Helical" evidence="6">
    <location>
        <begin position="111"/>
        <end position="134"/>
    </location>
</feature>
<evidence type="ECO:0000313" key="8">
    <source>
        <dbReference type="EMBL" id="SUX33509.1"/>
    </source>
</evidence>
<proteinExistence type="predicted"/>
<feature type="transmembrane region" description="Helical" evidence="6">
    <location>
        <begin position="237"/>
        <end position="259"/>
    </location>
</feature>
<evidence type="ECO:0000256" key="6">
    <source>
        <dbReference type="SAM" id="Phobius"/>
    </source>
</evidence>
<evidence type="ECO:0000256" key="4">
    <source>
        <dbReference type="ARBA" id="ARBA00022989"/>
    </source>
</evidence>
<protein>
    <submittedName>
        <fullName evidence="8">Diguanylate cyclase</fullName>
    </submittedName>
</protein>
<evidence type="ECO:0000256" key="2">
    <source>
        <dbReference type="ARBA" id="ARBA00022475"/>
    </source>
</evidence>
<dbReference type="InterPro" id="IPR007895">
    <property type="entry name" value="MASE1"/>
</dbReference>
<name>A0AAX2MBK9_CHRVL</name>
<accession>A0AAX2MBK9</accession>
<organism evidence="8 9">
    <name type="scientific">Chromobacterium violaceum</name>
    <dbReference type="NCBI Taxonomy" id="536"/>
    <lineage>
        <taxon>Bacteria</taxon>
        <taxon>Pseudomonadati</taxon>
        <taxon>Pseudomonadota</taxon>
        <taxon>Betaproteobacteria</taxon>
        <taxon>Neisseriales</taxon>
        <taxon>Chromobacteriaceae</taxon>
        <taxon>Chromobacterium</taxon>
    </lineage>
</organism>
<feature type="transmembrane region" description="Helical" evidence="6">
    <location>
        <begin position="146"/>
        <end position="166"/>
    </location>
</feature>
<feature type="transmembrane region" description="Helical" evidence="6">
    <location>
        <begin position="178"/>
        <end position="201"/>
    </location>
</feature>
<keyword evidence="2" id="KW-1003">Cell membrane</keyword>
<keyword evidence="4 6" id="KW-1133">Transmembrane helix</keyword>
<dbReference type="GO" id="GO:0005886">
    <property type="term" value="C:plasma membrane"/>
    <property type="evidence" value="ECO:0007669"/>
    <property type="project" value="UniProtKB-SubCell"/>
</dbReference>
<dbReference type="Gene3D" id="3.30.450.20">
    <property type="entry name" value="PAS domain"/>
    <property type="match status" value="1"/>
</dbReference>
<keyword evidence="3 6" id="KW-0812">Transmembrane</keyword>
<comment type="subcellular location">
    <subcellularLocation>
        <location evidence="1">Cell membrane</location>
        <topology evidence="1">Multi-pass membrane protein</topology>
    </subcellularLocation>
</comment>
<keyword evidence="5 6" id="KW-0472">Membrane</keyword>
<evidence type="ECO:0000256" key="1">
    <source>
        <dbReference type="ARBA" id="ARBA00004651"/>
    </source>
</evidence>
<feature type="domain" description="MASE1" evidence="7">
    <location>
        <begin position="7"/>
        <end position="293"/>
    </location>
</feature>
<feature type="transmembrane region" description="Helical" evidence="6">
    <location>
        <begin position="80"/>
        <end position="99"/>
    </location>
</feature>
<dbReference type="Proteomes" id="UP000254029">
    <property type="component" value="Unassembled WGS sequence"/>
</dbReference>
<sequence>MQQLRVSVLVAALFLVVAVVSKTLASSVTETVPVWLGSGVTFSALLISPRWRWPAILAGVWLASAIWGMSAHGLGLAGAAAFAGIEVVSGAVGCWVAGLGRNDPDSPIGMALLLCGAALASCLGGAMAMALWQWQRPSLDVTLEGVAWVLSTMVGILLVTPVATAFRGFRLKRSGGMTMAQFLGGGAAFLLFLGAVALVFIDHSAARYGHVAATLAYLPMPFLLIAAALWGPRGGALALLLGGLLIIGRTAQGGGPFAVDEGFSGEAVIEVQGFVTIWAAVMIAVRALSGARRQALIDAQSWRLRYERIMREVGVATVEYEAASGRATWGMGAGKVLGEDVARISSLDEWLEHIAPDERGLVEATWSSVASGETWASEQSYTLMRTDGEPLRVWERLACVRGADDSVEMVVGMLRPEPLESGDG</sequence>
<evidence type="ECO:0000256" key="3">
    <source>
        <dbReference type="ARBA" id="ARBA00022692"/>
    </source>
</evidence>
<dbReference type="Pfam" id="PF05231">
    <property type="entry name" value="MASE1"/>
    <property type="match status" value="1"/>
</dbReference>
<gene>
    <name evidence="8" type="ORF">NCTC8684_02608</name>
</gene>